<organism evidence="2 3">
    <name type="scientific">Bigelowiella natans</name>
    <name type="common">Pedinomonas minutissima</name>
    <name type="synonym">Chlorarachnion sp. (strain CCMP621)</name>
    <dbReference type="NCBI Taxonomy" id="227086"/>
    <lineage>
        <taxon>Eukaryota</taxon>
        <taxon>Sar</taxon>
        <taxon>Rhizaria</taxon>
        <taxon>Cercozoa</taxon>
        <taxon>Chlorarachniophyceae</taxon>
        <taxon>Bigelowiella</taxon>
    </lineage>
</organism>
<keyword evidence="2" id="KW-0542">Nucleomorph</keyword>
<accession>Q3LW70</accession>
<feature type="domain" description="PSP proline-rich" evidence="1">
    <location>
        <begin position="170"/>
        <end position="220"/>
    </location>
</feature>
<dbReference type="InterPro" id="IPR052584">
    <property type="entry name" value="U2_snRNP_Complex_Component"/>
</dbReference>
<dbReference type="Pfam" id="PF04046">
    <property type="entry name" value="PSP"/>
    <property type="match status" value="1"/>
</dbReference>
<dbReference type="GeneID" id="5788518"/>
<dbReference type="SMART" id="SM00581">
    <property type="entry name" value="PSP"/>
    <property type="match status" value="1"/>
</dbReference>
<dbReference type="AlphaFoldDB" id="Q3LW70"/>
<evidence type="ECO:0000313" key="3">
    <source>
        <dbReference type="Proteomes" id="UP000243425"/>
    </source>
</evidence>
<evidence type="ECO:0000313" key="2">
    <source>
        <dbReference type="EMBL" id="ABA27296.1"/>
    </source>
</evidence>
<dbReference type="InterPro" id="IPR006568">
    <property type="entry name" value="PSP_pro-rich"/>
</dbReference>
<proteinExistence type="predicted"/>
<protein>
    <submittedName>
        <fullName evidence="2">mRNA splicing factor 3bA</fullName>
    </submittedName>
</protein>
<dbReference type="EMBL" id="DQ158857">
    <property type="protein sequence ID" value="ABA27296.1"/>
    <property type="molecule type" value="Genomic_DNA"/>
</dbReference>
<dbReference type="PANTHER" id="PTHR12785">
    <property type="entry name" value="SPLICING FACTOR 3B"/>
    <property type="match status" value="1"/>
</dbReference>
<name>Q3LW70_BIGNA</name>
<dbReference type="RefSeq" id="XP_001712908.1">
    <property type="nucleotide sequence ID" value="XM_001712856.1"/>
</dbReference>
<reference evidence="2 3" key="1">
    <citation type="journal article" date="2006" name="Proc. Natl. Acad. Sci. U.S.A.">
        <title>Complete nucleotide sequence of the chlorarachniophyte nucleomorph: nature's smallest nucleus.</title>
        <authorList>
            <person name="Gilson P.R."/>
            <person name="Su V."/>
            <person name="Slamovits C.H."/>
            <person name="Reith M.E."/>
            <person name="Keeling P.J."/>
            <person name="McFadden G.I."/>
        </authorList>
    </citation>
    <scope>NUCLEOTIDE SEQUENCE [LARGE SCALE GENOMIC DNA]</scope>
    <source>
        <strain evidence="3">CCMP621</strain>
    </source>
</reference>
<geneLocation type="nucleomorph" evidence="2"/>
<sequence>MVETITIDEKNLFTKNEIATISKRYDTIIRKEAKNKISKRKKLRNKDEKIFKNEEKMIQVRKIHINPKRVSIADMNSKSYKLISYFKIFNKYIDVPSVWNSKQKYLIGNKNKVAEKYITSDEIRFNNDKEQSGFAKFKGFKSFFASKKLSLRLFPFGQFYYEGKERESSIHSFVPGFLSESLRNALGISKKALPPWIVNFKRFGRPPSYPTLDITYGLSTDSVIGFGNEILKFYKSDKFSYWV</sequence>
<dbReference type="Proteomes" id="UP000243425">
    <property type="component" value="Nucleomorph 2"/>
</dbReference>
<evidence type="ECO:0000259" key="1">
    <source>
        <dbReference type="SMART" id="SM00581"/>
    </source>
</evidence>
<dbReference type="PANTHER" id="PTHR12785:SF6">
    <property type="entry name" value="SPLICING FACTOR 3B SUBUNIT 2"/>
    <property type="match status" value="1"/>
</dbReference>
<gene>
    <name evidence="2" type="primary">sf3bA</name>
</gene>